<sequence>MDLRLKEAQEWVAAAGAAVALFGPLVSDICANNTSYADKGLQAAAADARLGRRMRRDLVRAQAAAAVEAEAEEEEAVAAAATPDGTA</sequence>
<protein>
    <submittedName>
        <fullName evidence="1">Uncharacterized protein</fullName>
    </submittedName>
</protein>
<organism evidence="1 2">
    <name type="scientific">Ophiocordyceps sinensis</name>
    <dbReference type="NCBI Taxonomy" id="72228"/>
    <lineage>
        <taxon>Eukaryota</taxon>
        <taxon>Fungi</taxon>
        <taxon>Dikarya</taxon>
        <taxon>Ascomycota</taxon>
        <taxon>Pezizomycotina</taxon>
        <taxon>Sordariomycetes</taxon>
        <taxon>Hypocreomycetidae</taxon>
        <taxon>Hypocreales</taxon>
        <taxon>Ophiocordycipitaceae</taxon>
        <taxon>Ophiocordyceps</taxon>
    </lineage>
</organism>
<evidence type="ECO:0000313" key="1">
    <source>
        <dbReference type="EMBL" id="KAF4509504.1"/>
    </source>
</evidence>
<dbReference type="Proteomes" id="UP000557566">
    <property type="component" value="Unassembled WGS sequence"/>
</dbReference>
<keyword evidence="2" id="KW-1185">Reference proteome</keyword>
<gene>
    <name evidence="1" type="ORF">G6O67_003674</name>
</gene>
<name>A0A8H4PS80_9HYPO</name>
<comment type="caution">
    <text evidence="1">The sequence shown here is derived from an EMBL/GenBank/DDBJ whole genome shotgun (WGS) entry which is preliminary data.</text>
</comment>
<accession>A0A8H4PS80</accession>
<dbReference type="EMBL" id="JAAVMX010000004">
    <property type="protein sequence ID" value="KAF4509504.1"/>
    <property type="molecule type" value="Genomic_DNA"/>
</dbReference>
<reference evidence="1 2" key="1">
    <citation type="journal article" date="2020" name="Genome Biol. Evol.">
        <title>A new high-quality draft genome assembly of the Chinese cordyceps Ophiocordyceps sinensis.</title>
        <authorList>
            <person name="Shu R."/>
            <person name="Zhang J."/>
            <person name="Meng Q."/>
            <person name="Zhang H."/>
            <person name="Zhou G."/>
            <person name="Li M."/>
            <person name="Wu P."/>
            <person name="Zhao Y."/>
            <person name="Chen C."/>
            <person name="Qin Q."/>
        </authorList>
    </citation>
    <scope>NUCLEOTIDE SEQUENCE [LARGE SCALE GENOMIC DNA]</scope>
    <source>
        <strain evidence="1 2">IOZ07</strain>
    </source>
</reference>
<evidence type="ECO:0000313" key="2">
    <source>
        <dbReference type="Proteomes" id="UP000557566"/>
    </source>
</evidence>
<dbReference type="AlphaFoldDB" id="A0A8H4PS80"/>
<proteinExistence type="predicted"/>